<sequence>MYHSGRFGLEEDDPARRVQFCRFLLNTDAEDANFLTRILWTDESKFSRESIANFHNLHYWTEENPRLPRQTSFQRKFSVNMWMGVIGNNLIGPHFLPDNLNGAAYADFLNNHLAP</sequence>
<protein>
    <submittedName>
        <fullName evidence="1">Uncharacterized protein</fullName>
    </submittedName>
</protein>
<dbReference type="PANTHER" id="PTHR47326">
    <property type="entry name" value="TRANSPOSABLE ELEMENT TC3 TRANSPOSASE-LIKE PROTEIN"/>
    <property type="match status" value="1"/>
</dbReference>
<dbReference type="Gene3D" id="3.30.420.10">
    <property type="entry name" value="Ribonuclease H-like superfamily/Ribonuclease H"/>
    <property type="match status" value="1"/>
</dbReference>
<proteinExistence type="predicted"/>
<dbReference type="PANTHER" id="PTHR47326:SF1">
    <property type="entry name" value="HTH PSQ-TYPE DOMAIN-CONTAINING PROTEIN"/>
    <property type="match status" value="1"/>
</dbReference>
<dbReference type="InterPro" id="IPR036397">
    <property type="entry name" value="RNaseH_sf"/>
</dbReference>
<organism evidence="1 2">
    <name type="scientific">Aromia moschata</name>
    <dbReference type="NCBI Taxonomy" id="1265417"/>
    <lineage>
        <taxon>Eukaryota</taxon>
        <taxon>Metazoa</taxon>
        <taxon>Ecdysozoa</taxon>
        <taxon>Arthropoda</taxon>
        <taxon>Hexapoda</taxon>
        <taxon>Insecta</taxon>
        <taxon>Pterygota</taxon>
        <taxon>Neoptera</taxon>
        <taxon>Endopterygota</taxon>
        <taxon>Coleoptera</taxon>
        <taxon>Polyphaga</taxon>
        <taxon>Cucujiformia</taxon>
        <taxon>Chrysomeloidea</taxon>
        <taxon>Cerambycidae</taxon>
        <taxon>Cerambycinae</taxon>
        <taxon>Callichromatini</taxon>
        <taxon>Aromia</taxon>
    </lineage>
</organism>
<dbReference type="EMBL" id="JAPWTK010001066">
    <property type="protein sequence ID" value="KAJ8934269.1"/>
    <property type="molecule type" value="Genomic_DNA"/>
</dbReference>
<dbReference type="GO" id="GO:0003676">
    <property type="term" value="F:nucleic acid binding"/>
    <property type="evidence" value="ECO:0007669"/>
    <property type="project" value="InterPro"/>
</dbReference>
<dbReference type="AlphaFoldDB" id="A0AAV8X6U9"/>
<evidence type="ECO:0000313" key="2">
    <source>
        <dbReference type="Proteomes" id="UP001162162"/>
    </source>
</evidence>
<dbReference type="Proteomes" id="UP001162162">
    <property type="component" value="Unassembled WGS sequence"/>
</dbReference>
<keyword evidence="2" id="KW-1185">Reference proteome</keyword>
<reference evidence="1" key="1">
    <citation type="journal article" date="2023" name="Insect Mol. Biol.">
        <title>Genome sequencing provides insights into the evolution of gene families encoding plant cell wall-degrading enzymes in longhorned beetles.</title>
        <authorList>
            <person name="Shin N.R."/>
            <person name="Okamura Y."/>
            <person name="Kirsch R."/>
            <person name="Pauchet Y."/>
        </authorList>
    </citation>
    <scope>NUCLEOTIDE SEQUENCE</scope>
    <source>
        <strain evidence="1">AMC_N1</strain>
    </source>
</reference>
<comment type="caution">
    <text evidence="1">The sequence shown here is derived from an EMBL/GenBank/DDBJ whole genome shotgun (WGS) entry which is preliminary data.</text>
</comment>
<accession>A0AAV8X6U9</accession>
<gene>
    <name evidence="1" type="ORF">NQ318_020920</name>
</gene>
<name>A0AAV8X6U9_9CUCU</name>
<evidence type="ECO:0000313" key="1">
    <source>
        <dbReference type="EMBL" id="KAJ8934269.1"/>
    </source>
</evidence>